<dbReference type="InterPro" id="IPR000223">
    <property type="entry name" value="Pept_S26A_signal_pept_1"/>
</dbReference>
<feature type="active site" evidence="11">
    <location>
        <position position="91"/>
    </location>
</feature>
<dbReference type="GO" id="GO:0004252">
    <property type="term" value="F:serine-type endopeptidase activity"/>
    <property type="evidence" value="ECO:0007669"/>
    <property type="project" value="InterPro"/>
</dbReference>
<keyword evidence="8" id="KW-1133">Transmembrane helix</keyword>
<dbReference type="InterPro" id="IPR019533">
    <property type="entry name" value="Peptidase_S26"/>
</dbReference>
<evidence type="ECO:0000256" key="1">
    <source>
        <dbReference type="ARBA" id="ARBA00004434"/>
    </source>
</evidence>
<gene>
    <name evidence="13" type="ORF">HUJ06_028170</name>
</gene>
<dbReference type="CDD" id="cd06530">
    <property type="entry name" value="S26_SPase_I"/>
    <property type="match status" value="1"/>
</dbReference>
<dbReference type="SUPFAM" id="SSF51306">
    <property type="entry name" value="LexA/Signal peptidase"/>
    <property type="match status" value="1"/>
</dbReference>
<sequence>MGNASFLWNAMTKSITGGLIALTISDRYASIVSVHGLSMYPTFNSSTNTFLGSLSDDYVLVEKFCLANYKFTDGDVIVFRSPNNHKEKHIKRIIAMPGDWIKVPHSYDMLKIPEGHCWVEGDNSASSLDSRSFGPVPLGLVQGRVTHIVWPPQRVGQVRRSIPEGRFSL</sequence>
<evidence type="ECO:0000256" key="5">
    <source>
        <dbReference type="ARBA" id="ARBA00022692"/>
    </source>
</evidence>
<accession>A0A822Y365</accession>
<name>A0A822Y365_NELNU</name>
<dbReference type="PANTHER" id="PTHR46041">
    <property type="entry name" value="MITOCHONDRIAL INNER MEMBRANE PROTEASE SUBUNIT 2"/>
    <property type="match status" value="1"/>
</dbReference>
<evidence type="ECO:0000313" key="14">
    <source>
        <dbReference type="Proteomes" id="UP000607653"/>
    </source>
</evidence>
<evidence type="ECO:0000256" key="6">
    <source>
        <dbReference type="ARBA" id="ARBA00022792"/>
    </source>
</evidence>
<keyword evidence="7" id="KW-0378">Hydrolase</keyword>
<evidence type="ECO:0000256" key="11">
    <source>
        <dbReference type="PIRSR" id="PIRSR600223-1"/>
    </source>
</evidence>
<dbReference type="EMBL" id="DUZY01000002">
    <property type="protein sequence ID" value="DAD26702.1"/>
    <property type="molecule type" value="Genomic_DNA"/>
</dbReference>
<dbReference type="PANTHER" id="PTHR46041:SF2">
    <property type="entry name" value="MITOCHONDRIAL INNER MEMBRANE PROTEASE SUBUNIT 2"/>
    <property type="match status" value="1"/>
</dbReference>
<evidence type="ECO:0000256" key="8">
    <source>
        <dbReference type="ARBA" id="ARBA00022989"/>
    </source>
</evidence>
<evidence type="ECO:0000256" key="10">
    <source>
        <dbReference type="ARBA" id="ARBA00023136"/>
    </source>
</evidence>
<keyword evidence="4" id="KW-0645">Protease</keyword>
<dbReference type="FunFam" id="2.10.109.10:FF:000005">
    <property type="entry name" value="Mitochondrial inner membrane protease subunit"/>
    <property type="match status" value="1"/>
</dbReference>
<keyword evidence="14" id="KW-1185">Reference proteome</keyword>
<evidence type="ECO:0000313" key="13">
    <source>
        <dbReference type="EMBL" id="DAD26702.1"/>
    </source>
</evidence>
<keyword evidence="6" id="KW-0999">Mitochondrion inner membrane</keyword>
<protein>
    <recommendedName>
        <fullName evidence="3">Mitochondrial inner membrane protease subunit 2</fullName>
    </recommendedName>
</protein>
<comment type="subcellular location">
    <subcellularLocation>
        <location evidence="1">Mitochondrion inner membrane</location>
        <topology evidence="1">Single-pass membrane protein</topology>
    </subcellularLocation>
</comment>
<dbReference type="Proteomes" id="UP000607653">
    <property type="component" value="Unassembled WGS sequence"/>
</dbReference>
<dbReference type="Gene3D" id="2.10.109.10">
    <property type="entry name" value="Umud Fragment, subunit A"/>
    <property type="match status" value="1"/>
</dbReference>
<keyword evidence="9" id="KW-0496">Mitochondrion</keyword>
<evidence type="ECO:0000256" key="2">
    <source>
        <dbReference type="ARBA" id="ARBA00007066"/>
    </source>
</evidence>
<keyword evidence="5" id="KW-0812">Transmembrane</keyword>
<dbReference type="GO" id="GO:0006465">
    <property type="term" value="P:signal peptide processing"/>
    <property type="evidence" value="ECO:0007669"/>
    <property type="project" value="InterPro"/>
</dbReference>
<dbReference type="InterPro" id="IPR037730">
    <property type="entry name" value="IMP2"/>
</dbReference>
<feature type="domain" description="Peptidase S26" evidence="12">
    <location>
        <begin position="111"/>
        <end position="150"/>
    </location>
</feature>
<comment type="similarity">
    <text evidence="2">Belongs to the peptidase S26 family. IMP2 subfamily.</text>
</comment>
<dbReference type="PRINTS" id="PR00727">
    <property type="entry name" value="LEADERPTASE"/>
</dbReference>
<organism evidence="13 14">
    <name type="scientific">Nelumbo nucifera</name>
    <name type="common">Sacred lotus</name>
    <dbReference type="NCBI Taxonomy" id="4432"/>
    <lineage>
        <taxon>Eukaryota</taxon>
        <taxon>Viridiplantae</taxon>
        <taxon>Streptophyta</taxon>
        <taxon>Embryophyta</taxon>
        <taxon>Tracheophyta</taxon>
        <taxon>Spermatophyta</taxon>
        <taxon>Magnoliopsida</taxon>
        <taxon>Proteales</taxon>
        <taxon>Nelumbonaceae</taxon>
        <taxon>Nelumbo</taxon>
    </lineage>
</organism>
<feature type="domain" description="Peptidase S26" evidence="12">
    <location>
        <begin position="16"/>
        <end position="103"/>
    </location>
</feature>
<proteinExistence type="inferred from homology"/>
<evidence type="ECO:0000256" key="4">
    <source>
        <dbReference type="ARBA" id="ARBA00022670"/>
    </source>
</evidence>
<dbReference type="InterPro" id="IPR019757">
    <property type="entry name" value="Pept_S26A_signal_pept_1_Lys-AS"/>
</dbReference>
<evidence type="ECO:0000256" key="7">
    <source>
        <dbReference type="ARBA" id="ARBA00022801"/>
    </source>
</evidence>
<dbReference type="GO" id="GO:0042720">
    <property type="term" value="C:mitochondrial inner membrane peptidase complex"/>
    <property type="evidence" value="ECO:0007669"/>
    <property type="project" value="InterPro"/>
</dbReference>
<reference evidence="13 14" key="1">
    <citation type="journal article" date="2020" name="Mol. Biol. Evol.">
        <title>Distinct Expression and Methylation Patterns for Genes with Different Fates following a Single Whole-Genome Duplication in Flowering Plants.</title>
        <authorList>
            <person name="Shi T."/>
            <person name="Rahmani R.S."/>
            <person name="Gugger P.F."/>
            <person name="Wang M."/>
            <person name="Li H."/>
            <person name="Zhang Y."/>
            <person name="Li Z."/>
            <person name="Wang Q."/>
            <person name="Van de Peer Y."/>
            <person name="Marchal K."/>
            <person name="Chen J."/>
        </authorList>
    </citation>
    <scope>NUCLEOTIDE SEQUENCE [LARGE SCALE GENOMIC DNA]</scope>
    <source>
        <tissue evidence="13">Leaf</tissue>
    </source>
</reference>
<dbReference type="InterPro" id="IPR036286">
    <property type="entry name" value="LexA/Signal_pep-like_sf"/>
</dbReference>
<feature type="active site" evidence="11">
    <location>
        <position position="38"/>
    </location>
</feature>
<keyword evidence="10" id="KW-0472">Membrane</keyword>
<dbReference type="AlphaFoldDB" id="A0A822Y365"/>
<evidence type="ECO:0000259" key="12">
    <source>
        <dbReference type="Pfam" id="PF10502"/>
    </source>
</evidence>
<dbReference type="GO" id="GO:0006627">
    <property type="term" value="P:protein processing involved in protein targeting to mitochondrion"/>
    <property type="evidence" value="ECO:0007669"/>
    <property type="project" value="InterPro"/>
</dbReference>
<evidence type="ECO:0000256" key="3">
    <source>
        <dbReference type="ARBA" id="ARBA00013650"/>
    </source>
</evidence>
<comment type="caution">
    <text evidence="13">The sequence shown here is derived from an EMBL/GenBank/DDBJ whole genome shotgun (WGS) entry which is preliminary data.</text>
</comment>
<dbReference type="PROSITE" id="PS00760">
    <property type="entry name" value="SPASE_I_2"/>
    <property type="match status" value="1"/>
</dbReference>
<dbReference type="Pfam" id="PF10502">
    <property type="entry name" value="Peptidase_S26"/>
    <property type="match status" value="2"/>
</dbReference>
<evidence type="ECO:0000256" key="9">
    <source>
        <dbReference type="ARBA" id="ARBA00023128"/>
    </source>
</evidence>